<evidence type="ECO:0000256" key="1">
    <source>
        <dbReference type="ARBA" id="ARBA00008005"/>
    </source>
</evidence>
<dbReference type="Pfam" id="PF17482">
    <property type="entry name" value="Phage_sheath_1C"/>
    <property type="match status" value="1"/>
</dbReference>
<dbReference type="Gene3D" id="3.10.450.690">
    <property type="match status" value="1"/>
</dbReference>
<evidence type="ECO:0000313" key="4">
    <source>
        <dbReference type="EMBL" id="QPJ61307.1"/>
    </source>
</evidence>
<protein>
    <recommendedName>
        <fullName evidence="3">Tail sheath protein C-terminal domain-containing protein</fullName>
    </recommendedName>
</protein>
<name>A0A7T0BUL4_9BACT</name>
<feature type="region of interest" description="Disordered" evidence="2">
    <location>
        <begin position="285"/>
        <end position="305"/>
    </location>
</feature>
<evidence type="ECO:0000259" key="3">
    <source>
        <dbReference type="Pfam" id="PF17482"/>
    </source>
</evidence>
<dbReference type="InterPro" id="IPR020287">
    <property type="entry name" value="Tail_sheath_C"/>
</dbReference>
<sequence length="566" mass="59746">MSTLVVPGVRVEARFDVLPPLPAPSGILGVAAIVDRPPNPIKLIGVTKPAEIAGLLGPGTIASAPEIVHALANGAAEIVVSPVSGGSAASLTLRNANNDPAVILRARSNGEWAEAIHVDVTSVTDSNSDPVRVSIRLLINGRAVEEFPDLLVNSGDPADLFDTINRRSIYVVAVDPGLQNAVPAAGTYAVQADGTPVDVPVDGTTNTLFSIIPDPDLSDAAGLSVTIAAPAADRIEVRTFRNGALVEEFTRLTMDPDSANFLPAVLLSSSQYINVIQANSLSGTDRLPSALTAPTPLTGGSSPNSNAYRDAIDRLGEDTRINLVLASVEPQRTSSFRSGIHQFLGAHAVSQTDQGSPRIAFGSVTSSDQSDLDDIRDHAATVRNRRFVLVSPSGADGAVAGLVSRLNPQDSPTFKPVPLFGIQPAEYTGSQLNRLLGPTHNVLVVQQRRGRGVIVLRGLDTSGDQISVTRVADSAIREVKAISENFIGQLNTDDARIALRQQIVATFTRMERAGALVPSTDGEDPAFMVDVYSTQQDFAQGIVRIDVAVRPVRAIDYIYATIRVKN</sequence>
<organism evidence="4 5">
    <name type="scientific">Candidatus Nitronauta litoralis</name>
    <dbReference type="NCBI Taxonomy" id="2705533"/>
    <lineage>
        <taxon>Bacteria</taxon>
        <taxon>Pseudomonadati</taxon>
        <taxon>Nitrospinota/Tectimicrobiota group</taxon>
        <taxon>Nitrospinota</taxon>
        <taxon>Nitrospinia</taxon>
        <taxon>Nitrospinales</taxon>
        <taxon>Nitrospinaceae</taxon>
        <taxon>Candidatus Nitronauta</taxon>
    </lineage>
</organism>
<feature type="domain" description="Tail sheath protein C-terminal" evidence="3">
    <location>
        <begin position="464"/>
        <end position="565"/>
    </location>
</feature>
<reference evidence="4 5" key="1">
    <citation type="submission" date="2020-02" db="EMBL/GenBank/DDBJ databases">
        <title>Genomic and physiological characterization of two novel Nitrospinaceae genera.</title>
        <authorList>
            <person name="Mueller A.J."/>
            <person name="Jung M.-Y."/>
            <person name="Strachan C.R."/>
            <person name="Herbold C.W."/>
            <person name="Kirkegaard R.H."/>
            <person name="Daims H."/>
        </authorList>
    </citation>
    <scope>NUCLEOTIDE SEQUENCE [LARGE SCALE GENOMIC DNA]</scope>
    <source>
        <strain evidence="4">EB</strain>
    </source>
</reference>
<dbReference type="KEGG" id="nli:G3M70_05140"/>
<evidence type="ECO:0000256" key="2">
    <source>
        <dbReference type="SAM" id="MobiDB-lite"/>
    </source>
</evidence>
<dbReference type="EMBL" id="CP048685">
    <property type="protein sequence ID" value="QPJ61307.1"/>
    <property type="molecule type" value="Genomic_DNA"/>
</dbReference>
<dbReference type="Proteomes" id="UP000594688">
    <property type="component" value="Chromosome"/>
</dbReference>
<proteinExistence type="inferred from homology"/>
<accession>A0A7T0BUL4</accession>
<evidence type="ECO:0000313" key="5">
    <source>
        <dbReference type="Proteomes" id="UP000594688"/>
    </source>
</evidence>
<dbReference type="AlphaFoldDB" id="A0A7T0BUL4"/>
<comment type="similarity">
    <text evidence="1">Belongs to the myoviridae tail sheath protein family.</text>
</comment>
<gene>
    <name evidence="4" type="ORF">G3M70_05140</name>
</gene>